<dbReference type="AlphaFoldDB" id="A0A388KXU4"/>
<evidence type="ECO:0000256" key="1">
    <source>
        <dbReference type="SAM" id="MobiDB-lite"/>
    </source>
</evidence>
<protein>
    <submittedName>
        <fullName evidence="2">Uncharacterized protein</fullName>
    </submittedName>
</protein>
<sequence length="363" mass="39458">MGGIAPNKIQGPRDRYRMESRNLGKGSDVHDGGMLMGWLGKEMASQEQDDNQHSRGSQGTNRDEEQNEGSDQESTKPEGTREEGKGLSTGESPGKVGGSKRGPQENREGRDDERVSPWNSGGTTPKKTKVSDARRKLAEIETRTVEYKARLIEQMMAGNEEDPQGEGSREGRGTSQGEARYGAKNNSHKGTPNKKGKEKGDSPAIEAEKATTPPAIGSGASRLPTTPKVTKGCDGLWSLRERVLGWFDLEGTPKTGEKHKEGREGEGNSVVSEAGSSEGGLKRIVVTLIRTLNNNQGYLTDAKKKLTFDGANITEFLIDYENMAALLKWTEEEKMDHLGQHVSLSLGRDIMAIVSSSGSWKET</sequence>
<dbReference type="Gramene" id="GBG74861">
    <property type="protein sequence ID" value="GBG74861"/>
    <property type="gene ID" value="CBR_g19374"/>
</dbReference>
<dbReference type="EMBL" id="BFEA01000212">
    <property type="protein sequence ID" value="GBG74861.1"/>
    <property type="molecule type" value="Genomic_DNA"/>
</dbReference>
<feature type="compositionally biased region" description="Basic and acidic residues" evidence="1">
    <location>
        <begin position="129"/>
        <end position="151"/>
    </location>
</feature>
<organism evidence="2 3">
    <name type="scientific">Chara braunii</name>
    <name type="common">Braun's stonewort</name>
    <dbReference type="NCBI Taxonomy" id="69332"/>
    <lineage>
        <taxon>Eukaryota</taxon>
        <taxon>Viridiplantae</taxon>
        <taxon>Streptophyta</taxon>
        <taxon>Charophyceae</taxon>
        <taxon>Charales</taxon>
        <taxon>Characeae</taxon>
        <taxon>Chara</taxon>
    </lineage>
</organism>
<dbReference type="Proteomes" id="UP000265515">
    <property type="component" value="Unassembled WGS sequence"/>
</dbReference>
<feature type="compositionally biased region" description="Basic and acidic residues" evidence="1">
    <location>
        <begin position="102"/>
        <end position="115"/>
    </location>
</feature>
<evidence type="ECO:0000313" key="2">
    <source>
        <dbReference type="EMBL" id="GBG74861.1"/>
    </source>
</evidence>
<proteinExistence type="predicted"/>
<feature type="region of interest" description="Disordered" evidence="1">
    <location>
        <begin position="1"/>
        <end position="229"/>
    </location>
</feature>
<feature type="region of interest" description="Disordered" evidence="1">
    <location>
        <begin position="252"/>
        <end position="275"/>
    </location>
</feature>
<name>A0A388KXU4_CHABU</name>
<accession>A0A388KXU4</accession>
<comment type="caution">
    <text evidence="2">The sequence shown here is derived from an EMBL/GenBank/DDBJ whole genome shotgun (WGS) entry which is preliminary data.</text>
</comment>
<keyword evidence="3" id="KW-1185">Reference proteome</keyword>
<reference evidence="2 3" key="1">
    <citation type="journal article" date="2018" name="Cell">
        <title>The Chara Genome: Secondary Complexity and Implications for Plant Terrestrialization.</title>
        <authorList>
            <person name="Nishiyama T."/>
            <person name="Sakayama H."/>
            <person name="Vries J.D."/>
            <person name="Buschmann H."/>
            <person name="Saint-Marcoux D."/>
            <person name="Ullrich K.K."/>
            <person name="Haas F.B."/>
            <person name="Vanderstraeten L."/>
            <person name="Becker D."/>
            <person name="Lang D."/>
            <person name="Vosolsobe S."/>
            <person name="Rombauts S."/>
            <person name="Wilhelmsson P.K.I."/>
            <person name="Janitza P."/>
            <person name="Kern R."/>
            <person name="Heyl A."/>
            <person name="Rumpler F."/>
            <person name="Villalobos L.I.A.C."/>
            <person name="Clay J.M."/>
            <person name="Skokan R."/>
            <person name="Toyoda A."/>
            <person name="Suzuki Y."/>
            <person name="Kagoshima H."/>
            <person name="Schijlen E."/>
            <person name="Tajeshwar N."/>
            <person name="Catarino B."/>
            <person name="Hetherington A.J."/>
            <person name="Saltykova A."/>
            <person name="Bonnot C."/>
            <person name="Breuninger H."/>
            <person name="Symeonidi A."/>
            <person name="Radhakrishnan G.V."/>
            <person name="Van Nieuwerburgh F."/>
            <person name="Deforce D."/>
            <person name="Chang C."/>
            <person name="Karol K.G."/>
            <person name="Hedrich R."/>
            <person name="Ulvskov P."/>
            <person name="Glockner G."/>
            <person name="Delwiche C.F."/>
            <person name="Petrasek J."/>
            <person name="Van de Peer Y."/>
            <person name="Friml J."/>
            <person name="Beilby M."/>
            <person name="Dolan L."/>
            <person name="Kohara Y."/>
            <person name="Sugano S."/>
            <person name="Fujiyama A."/>
            <person name="Delaux P.-M."/>
            <person name="Quint M."/>
            <person name="TheiBen G."/>
            <person name="Hagemann M."/>
            <person name="Harholt J."/>
            <person name="Dunand C."/>
            <person name="Zachgo S."/>
            <person name="Langdale J."/>
            <person name="Maumus F."/>
            <person name="Straeten D.V.D."/>
            <person name="Gould S.B."/>
            <person name="Rensing S.A."/>
        </authorList>
    </citation>
    <scope>NUCLEOTIDE SEQUENCE [LARGE SCALE GENOMIC DNA]</scope>
    <source>
        <strain evidence="2 3">S276</strain>
    </source>
</reference>
<feature type="compositionally biased region" description="Basic and acidic residues" evidence="1">
    <location>
        <begin position="255"/>
        <end position="266"/>
    </location>
</feature>
<feature type="compositionally biased region" description="Basic and acidic residues" evidence="1">
    <location>
        <begin position="73"/>
        <end position="85"/>
    </location>
</feature>
<gene>
    <name evidence="2" type="ORF">CBR_g19374</name>
</gene>
<feature type="compositionally biased region" description="Basic and acidic residues" evidence="1">
    <location>
        <begin position="198"/>
        <end position="209"/>
    </location>
</feature>
<evidence type="ECO:0000313" key="3">
    <source>
        <dbReference type="Proteomes" id="UP000265515"/>
    </source>
</evidence>
<feature type="compositionally biased region" description="Basic and acidic residues" evidence="1">
    <location>
        <begin position="11"/>
        <end position="31"/>
    </location>
</feature>